<protein>
    <recommendedName>
        <fullName evidence="2">DUF4340 domain-containing protein</fullName>
    </recommendedName>
</protein>
<dbReference type="EMBL" id="VSSQ01033420">
    <property type="protein sequence ID" value="MPM85007.1"/>
    <property type="molecule type" value="Genomic_DNA"/>
</dbReference>
<proteinExistence type="predicted"/>
<reference evidence="1" key="1">
    <citation type="submission" date="2019-08" db="EMBL/GenBank/DDBJ databases">
        <authorList>
            <person name="Kucharzyk K."/>
            <person name="Murdoch R.W."/>
            <person name="Higgins S."/>
            <person name="Loffler F."/>
        </authorList>
    </citation>
    <scope>NUCLEOTIDE SEQUENCE</scope>
</reference>
<evidence type="ECO:0008006" key="2">
    <source>
        <dbReference type="Google" id="ProtNLM"/>
    </source>
</evidence>
<organism evidence="1">
    <name type="scientific">bioreactor metagenome</name>
    <dbReference type="NCBI Taxonomy" id="1076179"/>
    <lineage>
        <taxon>unclassified sequences</taxon>
        <taxon>metagenomes</taxon>
        <taxon>ecological metagenomes</taxon>
    </lineage>
</organism>
<sequence length="176" mass="19841">MKLNDTKYLVTVDGTQVVYVIEKPAFVDIDYTKLMLRWFLSPLRLDLKDLTVSFDGKTYTFESGKNQDGTQYARVNGKQMDVELFYVFYRLITSAASDGQYLSDVAPGDSPLMTIAYHYLDAGKPADVMTLYAGSTRRVNVDINGVIEFDMRASFVDAVKLACEHTVTGEAIEENW</sequence>
<evidence type="ECO:0000313" key="1">
    <source>
        <dbReference type="EMBL" id="MPM85007.1"/>
    </source>
</evidence>
<accession>A0A645D750</accession>
<dbReference type="AlphaFoldDB" id="A0A645D750"/>
<name>A0A645D750_9ZZZZ</name>
<gene>
    <name evidence="1" type="ORF">SDC9_132084</name>
</gene>
<comment type="caution">
    <text evidence="1">The sequence shown here is derived from an EMBL/GenBank/DDBJ whole genome shotgun (WGS) entry which is preliminary data.</text>
</comment>